<accession>F0QQT9</accession>
<gene>
    <name evidence="1" type="ordered locus">MSU_0317</name>
</gene>
<evidence type="ECO:0000313" key="1">
    <source>
        <dbReference type="EMBL" id="ADX97859.1"/>
    </source>
</evidence>
<dbReference type="KEGG" id="mss:MSU_0317"/>
<keyword evidence="2" id="KW-1185">Reference proteome</keyword>
<protein>
    <submittedName>
        <fullName evidence="1">Uncharacterized protein</fullName>
    </submittedName>
</protein>
<dbReference type="Proteomes" id="UP000007484">
    <property type="component" value="Chromosome"/>
</dbReference>
<reference evidence="1 2" key="1">
    <citation type="journal article" date="2011" name="J. Bacteriol.">
        <title>Complete genome sequences of two hemotropic Mycoplasmas, Mycoplasma haemofelis strain Ohio2 and Mycoplasma suis strain Illinois.</title>
        <authorList>
            <person name="Messick J.B."/>
            <person name="Santos A.P."/>
            <person name="Guimaraes A.M."/>
        </authorList>
    </citation>
    <scope>NUCLEOTIDE SEQUENCE [LARGE SCALE GENOMIC DNA]</scope>
    <source>
        <strain evidence="1 2">Illinois</strain>
    </source>
</reference>
<sequence>MVALKLLGILAASAGVGFPLVSSLKETSFPSAKEVTNKAKSAIKVKWVGKGSEEELGLFLNGLGKVIDSPNIDGNKGKEKILGLELQSWGIVDKDICKNLGLSGSGAILSGVSCEKSVK</sequence>
<dbReference type="RefSeq" id="WP_013608966.1">
    <property type="nucleotide sequence ID" value="NC_015155.1"/>
</dbReference>
<dbReference type="AlphaFoldDB" id="F0QQT9"/>
<evidence type="ECO:0000313" key="2">
    <source>
        <dbReference type="Proteomes" id="UP000007484"/>
    </source>
</evidence>
<organism evidence="1 2">
    <name type="scientific">Mycoplasma suis (strain Illinois)</name>
    <dbReference type="NCBI Taxonomy" id="768700"/>
    <lineage>
        <taxon>Bacteria</taxon>
        <taxon>Bacillati</taxon>
        <taxon>Mycoplasmatota</taxon>
        <taxon>Mollicutes</taxon>
        <taxon>Mycoplasmataceae</taxon>
        <taxon>Mycoplasma</taxon>
    </lineage>
</organism>
<name>F0QQT9_MYCSL</name>
<dbReference type="HOGENOM" id="CLU_151902_0_0_14"/>
<dbReference type="EMBL" id="CP002525">
    <property type="protein sequence ID" value="ADX97859.1"/>
    <property type="molecule type" value="Genomic_DNA"/>
</dbReference>
<proteinExistence type="predicted"/>
<dbReference type="STRING" id="768700.MSU_0317"/>